<evidence type="ECO:0000259" key="5">
    <source>
        <dbReference type="Pfam" id="PF03015"/>
    </source>
</evidence>
<evidence type="ECO:0000313" key="8">
    <source>
        <dbReference type="RefSeq" id="XP_052749114.1"/>
    </source>
</evidence>
<dbReference type="Pfam" id="PF07993">
    <property type="entry name" value="NAD_binding_4"/>
    <property type="match status" value="1"/>
</dbReference>
<dbReference type="Proteomes" id="UP001652740">
    <property type="component" value="Unplaced"/>
</dbReference>
<protein>
    <recommendedName>
        <fullName evidence="4">Fatty acyl-CoA reductase</fullName>
        <ecNumber evidence="4">1.2.1.84</ecNumber>
    </recommendedName>
</protein>
<evidence type="ECO:0000256" key="3">
    <source>
        <dbReference type="ARBA" id="ARBA00023098"/>
    </source>
</evidence>
<dbReference type="RefSeq" id="XP_052749115.1">
    <property type="nucleotide sequence ID" value="XM_052893155.1"/>
</dbReference>
<gene>
    <name evidence="8 9" type="primary">LOC113519554</name>
</gene>
<comment type="function">
    <text evidence="4">Catalyzes the reduction of fatty acyl-CoA to fatty alcohols.</text>
</comment>
<keyword evidence="4" id="KW-0560">Oxidoreductase</keyword>
<dbReference type="Pfam" id="PF03015">
    <property type="entry name" value="Sterile"/>
    <property type="match status" value="1"/>
</dbReference>
<comment type="similarity">
    <text evidence="1 4">Belongs to the fatty acyl-CoA reductase family.</text>
</comment>
<evidence type="ECO:0000256" key="2">
    <source>
        <dbReference type="ARBA" id="ARBA00022516"/>
    </source>
</evidence>
<evidence type="ECO:0000313" key="9">
    <source>
        <dbReference type="RefSeq" id="XP_052749115.1"/>
    </source>
</evidence>
<dbReference type="GeneID" id="113519554"/>
<proteinExistence type="inferred from homology"/>
<name>A0ABM3MCP4_GALME</name>
<evidence type="ECO:0000313" key="7">
    <source>
        <dbReference type="Proteomes" id="UP001652740"/>
    </source>
</evidence>
<keyword evidence="7" id="KW-1185">Reference proteome</keyword>
<sequence>MGFLERDMTDAPTITEYFRGKTIFITGGSGFMGKALIEKLLYSCSDLDRIYILLRSKRGVKSEDRLSKVYESFCFDRLRAEKPNIFMEKVFIVSGDVMEPGLGLSQEDRALLVNRVNIIFHVAASVRFDDSLAFAAGMNLGGTKKLIDFAKEVRDLSALIHVSTSYSNCNRNVIEEKIYPPYADWRDTLQICDELDDHTLQTLTPKYIDSIPNTYAFTKQLAEHVVYEQKGLLPAVIARPSIVISSLKEPMPGWLDNFNGPVGLMIASGKGLLRSLHTDPDLIADYIPVDIAIKTIICMAWMRGTKKLEITDDIPIYNCCAGTLNNITMAEMVEFGRKLVHVMPINDALWSVGGSITTSPTKHYLKVLFLHCLPAILVDTVLWLLGKKPMLLKVQRRIYIANMALRYFITKQWTFINNNIVELRSCIKKEDHGHFYYDMETVDKHMYFRDCCIGGKKYLLREKEEDLPKAKAHYQRMVILDKAVQMFFYGYIFWWTMNTDVVRGWFNTAQDILAYHNDFEYY</sequence>
<keyword evidence="2 4" id="KW-0444">Lipid biosynthesis</keyword>
<dbReference type="EC" id="1.2.1.84" evidence="4"/>
<comment type="catalytic activity">
    <reaction evidence="4">
        <text>a long-chain fatty acyl-CoA + 2 NADPH + 2 H(+) = a long-chain primary fatty alcohol + 2 NADP(+) + CoA</text>
        <dbReference type="Rhea" id="RHEA:52716"/>
        <dbReference type="ChEBI" id="CHEBI:15378"/>
        <dbReference type="ChEBI" id="CHEBI:57287"/>
        <dbReference type="ChEBI" id="CHEBI:57783"/>
        <dbReference type="ChEBI" id="CHEBI:58349"/>
        <dbReference type="ChEBI" id="CHEBI:77396"/>
        <dbReference type="ChEBI" id="CHEBI:83139"/>
        <dbReference type="EC" id="1.2.1.84"/>
    </reaction>
</comment>
<dbReference type="InterPro" id="IPR026055">
    <property type="entry name" value="FAR"/>
</dbReference>
<dbReference type="PANTHER" id="PTHR11011">
    <property type="entry name" value="MALE STERILITY PROTEIN 2-RELATED"/>
    <property type="match status" value="1"/>
</dbReference>
<accession>A0ABM3MCP4</accession>
<evidence type="ECO:0000259" key="6">
    <source>
        <dbReference type="Pfam" id="PF07993"/>
    </source>
</evidence>
<evidence type="ECO:0000256" key="4">
    <source>
        <dbReference type="RuleBase" id="RU363097"/>
    </source>
</evidence>
<dbReference type="InterPro" id="IPR013120">
    <property type="entry name" value="FAR_NAD-bd"/>
</dbReference>
<keyword evidence="4" id="KW-0521">NADP</keyword>
<dbReference type="CDD" id="cd09071">
    <property type="entry name" value="FAR_C"/>
    <property type="match status" value="1"/>
</dbReference>
<dbReference type="InterPro" id="IPR036291">
    <property type="entry name" value="NAD(P)-bd_dom_sf"/>
</dbReference>
<dbReference type="Gene3D" id="3.40.50.720">
    <property type="entry name" value="NAD(P)-binding Rossmann-like Domain"/>
    <property type="match status" value="1"/>
</dbReference>
<dbReference type="RefSeq" id="XP_052749114.1">
    <property type="nucleotide sequence ID" value="XM_052893154.1"/>
</dbReference>
<feature type="domain" description="Thioester reductase (TE)" evidence="6">
    <location>
        <begin position="25"/>
        <end position="296"/>
    </location>
</feature>
<dbReference type="CDD" id="cd05236">
    <property type="entry name" value="FAR-N_SDR_e"/>
    <property type="match status" value="1"/>
</dbReference>
<reference evidence="8 9" key="1">
    <citation type="submission" date="2025-05" db="UniProtKB">
        <authorList>
            <consortium name="RefSeq"/>
        </authorList>
    </citation>
    <scope>IDENTIFICATION</scope>
    <source>
        <tissue evidence="8 9">Whole larvae</tissue>
    </source>
</reference>
<dbReference type="PANTHER" id="PTHR11011:SF24">
    <property type="entry name" value="FATTY ACYL-COA REDUCTASE"/>
    <property type="match status" value="1"/>
</dbReference>
<dbReference type="SUPFAM" id="SSF51735">
    <property type="entry name" value="NAD(P)-binding Rossmann-fold domains"/>
    <property type="match status" value="1"/>
</dbReference>
<dbReference type="InterPro" id="IPR033640">
    <property type="entry name" value="FAR_C"/>
</dbReference>
<keyword evidence="3 4" id="KW-0443">Lipid metabolism</keyword>
<feature type="domain" description="Fatty acyl-CoA reductase C-terminal" evidence="5">
    <location>
        <begin position="370"/>
        <end position="462"/>
    </location>
</feature>
<evidence type="ECO:0000256" key="1">
    <source>
        <dbReference type="ARBA" id="ARBA00005928"/>
    </source>
</evidence>
<organism evidence="7 8">
    <name type="scientific">Galleria mellonella</name>
    <name type="common">Greater wax moth</name>
    <dbReference type="NCBI Taxonomy" id="7137"/>
    <lineage>
        <taxon>Eukaryota</taxon>
        <taxon>Metazoa</taxon>
        <taxon>Ecdysozoa</taxon>
        <taxon>Arthropoda</taxon>
        <taxon>Hexapoda</taxon>
        <taxon>Insecta</taxon>
        <taxon>Pterygota</taxon>
        <taxon>Neoptera</taxon>
        <taxon>Endopterygota</taxon>
        <taxon>Lepidoptera</taxon>
        <taxon>Glossata</taxon>
        <taxon>Ditrysia</taxon>
        <taxon>Pyraloidea</taxon>
        <taxon>Pyralidae</taxon>
        <taxon>Galleriinae</taxon>
        <taxon>Galleria</taxon>
    </lineage>
</organism>